<sequence length="208" mass="23671">MSAKEEKVIRPVVNFPPSVWADQFLIFDDEQAEQANVEQVVNELREDVRKDIVSSLDVQAEHSNLLKLIDAIQRLGIAYHFEEEIEQALQHIYDTYGELVMTGKAEALPFGFESFGNKTSIFENYKEEDGSYKESLTNDAEGEGLLELYEATYLRVQGEGVLDDALVFTRTSLDKIAKDRVPSNPTLSTQIQEALKQPLQKKLTRRQD</sequence>
<dbReference type="STRING" id="35608.A0A2U1KYL6"/>
<dbReference type="InterPro" id="IPR050148">
    <property type="entry name" value="Terpene_synthase-like"/>
</dbReference>
<dbReference type="PANTHER" id="PTHR31225">
    <property type="entry name" value="OS04G0344100 PROTEIN-RELATED"/>
    <property type="match status" value="1"/>
</dbReference>
<dbReference type="Proteomes" id="UP000245207">
    <property type="component" value="Unassembled WGS sequence"/>
</dbReference>
<evidence type="ECO:0000256" key="1">
    <source>
        <dbReference type="ARBA" id="ARBA00001946"/>
    </source>
</evidence>
<gene>
    <name evidence="6" type="ORF">CTI12_AA550550</name>
</gene>
<dbReference type="EMBL" id="PKPP01012804">
    <property type="protein sequence ID" value="PWA41838.1"/>
    <property type="molecule type" value="Genomic_DNA"/>
</dbReference>
<comment type="caution">
    <text evidence="6">The sequence shown here is derived from an EMBL/GenBank/DDBJ whole genome shotgun (WGS) entry which is preliminary data.</text>
</comment>
<dbReference type="InterPro" id="IPR036965">
    <property type="entry name" value="Terpene_synth_N_sf"/>
</dbReference>
<keyword evidence="2" id="KW-0460">Magnesium</keyword>
<comment type="cofactor">
    <cofactor evidence="1">
        <name>Mg(2+)</name>
        <dbReference type="ChEBI" id="CHEBI:18420"/>
    </cofactor>
</comment>
<evidence type="ECO:0000256" key="3">
    <source>
        <dbReference type="ARBA" id="ARBA00023239"/>
    </source>
</evidence>
<dbReference type="PANTHER" id="PTHR31225:SF196">
    <property type="entry name" value="TERPENOID CYCLASES_PROTEIN PRENYLTRANSFERASE ALPHA-ALPHA TOROID-RELATED"/>
    <property type="match status" value="1"/>
</dbReference>
<evidence type="ECO:0000259" key="5">
    <source>
        <dbReference type="Pfam" id="PF01397"/>
    </source>
</evidence>
<proteinExistence type="predicted"/>
<feature type="domain" description="Terpene synthase N-terminal" evidence="5">
    <location>
        <begin position="20"/>
        <end position="195"/>
    </location>
</feature>
<dbReference type="InterPro" id="IPR001906">
    <property type="entry name" value="Terpene_synth_N"/>
</dbReference>
<dbReference type="Gene3D" id="1.10.600.10">
    <property type="entry name" value="Farnesyl Diphosphate Synthase"/>
    <property type="match status" value="1"/>
</dbReference>
<organism evidence="6 7">
    <name type="scientific">Artemisia annua</name>
    <name type="common">Sweet wormwood</name>
    <dbReference type="NCBI Taxonomy" id="35608"/>
    <lineage>
        <taxon>Eukaryota</taxon>
        <taxon>Viridiplantae</taxon>
        <taxon>Streptophyta</taxon>
        <taxon>Embryophyta</taxon>
        <taxon>Tracheophyta</taxon>
        <taxon>Spermatophyta</taxon>
        <taxon>Magnoliopsida</taxon>
        <taxon>eudicotyledons</taxon>
        <taxon>Gunneridae</taxon>
        <taxon>Pentapetalae</taxon>
        <taxon>asterids</taxon>
        <taxon>campanulids</taxon>
        <taxon>Asterales</taxon>
        <taxon>Asteraceae</taxon>
        <taxon>Asteroideae</taxon>
        <taxon>Anthemideae</taxon>
        <taxon>Artemisiinae</taxon>
        <taxon>Artemisia</taxon>
    </lineage>
</organism>
<reference evidence="6 7" key="1">
    <citation type="journal article" date="2018" name="Mol. Plant">
        <title>The genome of Artemisia annua provides insight into the evolution of Asteraceae family and artemisinin biosynthesis.</title>
        <authorList>
            <person name="Shen Q."/>
            <person name="Zhang L."/>
            <person name="Liao Z."/>
            <person name="Wang S."/>
            <person name="Yan T."/>
            <person name="Shi P."/>
            <person name="Liu M."/>
            <person name="Fu X."/>
            <person name="Pan Q."/>
            <person name="Wang Y."/>
            <person name="Lv Z."/>
            <person name="Lu X."/>
            <person name="Zhang F."/>
            <person name="Jiang W."/>
            <person name="Ma Y."/>
            <person name="Chen M."/>
            <person name="Hao X."/>
            <person name="Li L."/>
            <person name="Tang Y."/>
            <person name="Lv G."/>
            <person name="Zhou Y."/>
            <person name="Sun X."/>
            <person name="Brodelius P.E."/>
            <person name="Rose J.K.C."/>
            <person name="Tang K."/>
        </authorList>
    </citation>
    <scope>NUCLEOTIDE SEQUENCE [LARGE SCALE GENOMIC DNA]</scope>
    <source>
        <strain evidence="7">cv. Huhao1</strain>
        <tissue evidence="6">Leaf</tissue>
    </source>
</reference>
<dbReference type="OrthoDB" id="1877784at2759"/>
<dbReference type="InterPro" id="IPR008930">
    <property type="entry name" value="Terpenoid_cyclase/PrenylTrfase"/>
</dbReference>
<feature type="compositionally biased region" description="Polar residues" evidence="4">
    <location>
        <begin position="183"/>
        <end position="192"/>
    </location>
</feature>
<protein>
    <submittedName>
        <fullName evidence="6">Beta-caryophyllene synthase</fullName>
    </submittedName>
</protein>
<feature type="region of interest" description="Disordered" evidence="4">
    <location>
        <begin position="180"/>
        <end position="208"/>
    </location>
</feature>
<evidence type="ECO:0000313" key="6">
    <source>
        <dbReference type="EMBL" id="PWA41838.1"/>
    </source>
</evidence>
<evidence type="ECO:0000256" key="2">
    <source>
        <dbReference type="ARBA" id="ARBA00022842"/>
    </source>
</evidence>
<dbReference type="GO" id="GO:0010333">
    <property type="term" value="F:terpene synthase activity"/>
    <property type="evidence" value="ECO:0007669"/>
    <property type="project" value="InterPro"/>
</dbReference>
<keyword evidence="7" id="KW-1185">Reference proteome</keyword>
<evidence type="ECO:0000313" key="7">
    <source>
        <dbReference type="Proteomes" id="UP000245207"/>
    </source>
</evidence>
<name>A0A2U1KYL6_ARTAN</name>
<dbReference type="SUPFAM" id="SSF48239">
    <property type="entry name" value="Terpenoid cyclases/Protein prenyltransferases"/>
    <property type="match status" value="1"/>
</dbReference>
<keyword evidence="3" id="KW-0456">Lyase</keyword>
<dbReference type="Pfam" id="PF01397">
    <property type="entry name" value="Terpene_synth"/>
    <property type="match status" value="1"/>
</dbReference>
<dbReference type="GO" id="GO:0016114">
    <property type="term" value="P:terpenoid biosynthetic process"/>
    <property type="evidence" value="ECO:0007669"/>
    <property type="project" value="InterPro"/>
</dbReference>
<evidence type="ECO:0000256" key="4">
    <source>
        <dbReference type="SAM" id="MobiDB-lite"/>
    </source>
</evidence>
<accession>A0A2U1KYL6</accession>
<dbReference type="InterPro" id="IPR008949">
    <property type="entry name" value="Isoprenoid_synthase_dom_sf"/>
</dbReference>
<dbReference type="AlphaFoldDB" id="A0A2U1KYL6"/>
<dbReference type="Gene3D" id="1.50.10.130">
    <property type="entry name" value="Terpene synthase, N-terminal domain"/>
    <property type="match status" value="1"/>
</dbReference>